<keyword evidence="2" id="KW-1185">Reference proteome</keyword>
<organism evidence="1 2">
    <name type="scientific">Roseicella aerolata</name>
    <dbReference type="NCBI Taxonomy" id="2883479"/>
    <lineage>
        <taxon>Bacteria</taxon>
        <taxon>Pseudomonadati</taxon>
        <taxon>Pseudomonadota</taxon>
        <taxon>Alphaproteobacteria</taxon>
        <taxon>Acetobacterales</taxon>
        <taxon>Roseomonadaceae</taxon>
        <taxon>Roseicella</taxon>
    </lineage>
</organism>
<dbReference type="Pfam" id="PF08003">
    <property type="entry name" value="Methyltransf_9"/>
    <property type="match status" value="1"/>
</dbReference>
<dbReference type="CDD" id="cd02440">
    <property type="entry name" value="AdoMet_MTases"/>
    <property type="match status" value="1"/>
</dbReference>
<dbReference type="Gene3D" id="3.40.50.150">
    <property type="entry name" value="Vaccinia Virus protein VP39"/>
    <property type="match status" value="1"/>
</dbReference>
<dbReference type="EMBL" id="JAJAQI010000037">
    <property type="protein sequence ID" value="MCB4824142.1"/>
    <property type="molecule type" value="Genomic_DNA"/>
</dbReference>
<dbReference type="NCBIfam" id="TIGR04290">
    <property type="entry name" value="meth_Rta_06860"/>
    <property type="match status" value="1"/>
</dbReference>
<keyword evidence="1" id="KW-0808">Transferase</keyword>
<dbReference type="GO" id="GO:0032259">
    <property type="term" value="P:methylation"/>
    <property type="evidence" value="ECO:0007669"/>
    <property type="project" value="UniProtKB-KW"/>
</dbReference>
<reference evidence="1" key="1">
    <citation type="submission" date="2021-10" db="EMBL/GenBank/DDBJ databases">
        <title>Roseicella aerolatum sp. nov., isolated from aerosols of e-waste dismantling site.</title>
        <authorList>
            <person name="Qin T."/>
        </authorList>
    </citation>
    <scope>NUCLEOTIDE SEQUENCE</scope>
    <source>
        <strain evidence="1">GB24</strain>
    </source>
</reference>
<dbReference type="InterPro" id="IPR027555">
    <property type="entry name" value="Mo5U34_MeTrfas-like"/>
</dbReference>
<keyword evidence="1" id="KW-0489">Methyltransferase</keyword>
<dbReference type="AlphaFoldDB" id="A0A9X1IGI1"/>
<dbReference type="InterPro" id="IPR027554">
    <property type="entry name" value="Meth_Rta_06860"/>
</dbReference>
<gene>
    <name evidence="1" type="ORF">LHA35_20640</name>
</gene>
<dbReference type="Proteomes" id="UP001139311">
    <property type="component" value="Unassembled WGS sequence"/>
</dbReference>
<dbReference type="GO" id="GO:0008168">
    <property type="term" value="F:methyltransferase activity"/>
    <property type="evidence" value="ECO:0007669"/>
    <property type="project" value="UniProtKB-KW"/>
</dbReference>
<dbReference type="PANTHER" id="PTHR43861">
    <property type="entry name" value="TRANS-ACONITATE 2-METHYLTRANSFERASE-RELATED"/>
    <property type="match status" value="1"/>
</dbReference>
<accession>A0A9X1IGI1</accession>
<proteinExistence type="predicted"/>
<evidence type="ECO:0000313" key="2">
    <source>
        <dbReference type="Proteomes" id="UP001139311"/>
    </source>
</evidence>
<dbReference type="InterPro" id="IPR029063">
    <property type="entry name" value="SAM-dependent_MTases_sf"/>
</dbReference>
<dbReference type="SUPFAM" id="SSF53335">
    <property type="entry name" value="S-adenosyl-L-methionine-dependent methyltransferases"/>
    <property type="match status" value="1"/>
</dbReference>
<sequence>MMQAMDAEEVRRRAASLGEWFHNIDLGGVRTAPNHFLGDYPAVKWREFAHTIPQDLSGLSVLDIGCNGGFYAIEMKRRGAARVLGIDANEHYLAQARFAAEVTGQEIEFRALSVYDVGAIGERFDLVLFMGVLYHLRHPLLALDLIHEHVASDMLVFQSMLRGAPEVLPQREDFDFWDMAPFDDPGWPKLHFVEHRYANDATNWWVPNRACVEAMLRSAGFLIEANPEEEVYLCRRVEAPYGAGAAYPAQGFKGGRVA</sequence>
<name>A0A9X1IGI1_9PROT</name>
<evidence type="ECO:0000313" key="1">
    <source>
        <dbReference type="EMBL" id="MCB4824142.1"/>
    </source>
</evidence>
<dbReference type="RefSeq" id="WP_226611731.1">
    <property type="nucleotide sequence ID" value="NZ_JAJAQI010000037.1"/>
</dbReference>
<protein>
    <submittedName>
        <fullName evidence="1">TIGR04290 family methyltransferase</fullName>
    </submittedName>
</protein>
<comment type="caution">
    <text evidence="1">The sequence shown here is derived from an EMBL/GenBank/DDBJ whole genome shotgun (WGS) entry which is preliminary data.</text>
</comment>